<organism evidence="4 5">
    <name type="scientific">Pseudarcicella hirudinis</name>
    <dbReference type="NCBI Taxonomy" id="1079859"/>
    <lineage>
        <taxon>Bacteria</taxon>
        <taxon>Pseudomonadati</taxon>
        <taxon>Bacteroidota</taxon>
        <taxon>Cytophagia</taxon>
        <taxon>Cytophagales</taxon>
        <taxon>Flectobacillaceae</taxon>
        <taxon>Pseudarcicella</taxon>
    </lineage>
</organism>
<dbReference type="STRING" id="1079859.SAMN04515674_10210"/>
<accession>A0A1I5NN43</accession>
<proteinExistence type="inferred from homology"/>
<evidence type="ECO:0000313" key="5">
    <source>
        <dbReference type="Proteomes" id="UP000199306"/>
    </source>
</evidence>
<dbReference type="EMBL" id="FOXH01000002">
    <property type="protein sequence ID" value="SFP22661.1"/>
    <property type="molecule type" value="Genomic_DNA"/>
</dbReference>
<keyword evidence="5" id="KW-1185">Reference proteome</keyword>
<dbReference type="InterPro" id="IPR013320">
    <property type="entry name" value="ConA-like_dom_sf"/>
</dbReference>
<dbReference type="InterPro" id="IPR050546">
    <property type="entry name" value="Glycosyl_Hydrlase_16"/>
</dbReference>
<dbReference type="Proteomes" id="UP000199306">
    <property type="component" value="Unassembled WGS sequence"/>
</dbReference>
<keyword evidence="2" id="KW-0812">Transmembrane</keyword>
<keyword evidence="2" id="KW-1133">Transmembrane helix</keyword>
<dbReference type="GO" id="GO:0004553">
    <property type="term" value="F:hydrolase activity, hydrolyzing O-glycosyl compounds"/>
    <property type="evidence" value="ECO:0007669"/>
    <property type="project" value="InterPro"/>
</dbReference>
<dbReference type="SUPFAM" id="SSF50405">
    <property type="entry name" value="Actin-crosslinking proteins"/>
    <property type="match status" value="1"/>
</dbReference>
<protein>
    <submittedName>
        <fullName evidence="4">Glycosyl hydrolases family 16</fullName>
    </submittedName>
</protein>
<dbReference type="Gene3D" id="2.80.10.50">
    <property type="match status" value="1"/>
</dbReference>
<evidence type="ECO:0000259" key="3">
    <source>
        <dbReference type="PROSITE" id="PS51762"/>
    </source>
</evidence>
<feature type="domain" description="GH16" evidence="3">
    <location>
        <begin position="35"/>
        <end position="284"/>
    </location>
</feature>
<feature type="transmembrane region" description="Helical" evidence="2">
    <location>
        <begin position="17"/>
        <end position="35"/>
    </location>
</feature>
<dbReference type="CDD" id="cd23342">
    <property type="entry name" value="beta-trefoil_FSCN_ZgPorA-like"/>
    <property type="match status" value="1"/>
</dbReference>
<dbReference type="CDD" id="cd08023">
    <property type="entry name" value="GH16_laminarinase_like"/>
    <property type="match status" value="1"/>
</dbReference>
<dbReference type="InterPro" id="IPR000757">
    <property type="entry name" value="Beta-glucanase-like"/>
</dbReference>
<gene>
    <name evidence="4" type="ORF">SAMN04515674_10210</name>
</gene>
<dbReference type="AlphaFoldDB" id="A0A1I5NN43"/>
<keyword evidence="4" id="KW-0378">Hydrolase</keyword>
<comment type="similarity">
    <text evidence="1">Belongs to the glycosyl hydrolase 16 family.</text>
</comment>
<evidence type="ECO:0000256" key="2">
    <source>
        <dbReference type="SAM" id="Phobius"/>
    </source>
</evidence>
<dbReference type="SUPFAM" id="SSF49899">
    <property type="entry name" value="Concanavalin A-like lectins/glucanases"/>
    <property type="match status" value="1"/>
</dbReference>
<evidence type="ECO:0000313" key="4">
    <source>
        <dbReference type="EMBL" id="SFP22661.1"/>
    </source>
</evidence>
<keyword evidence="2" id="KW-0472">Membrane</keyword>
<evidence type="ECO:0000256" key="1">
    <source>
        <dbReference type="ARBA" id="ARBA00006865"/>
    </source>
</evidence>
<dbReference type="Pfam" id="PF00722">
    <property type="entry name" value="Glyco_hydro_16"/>
    <property type="match status" value="1"/>
</dbReference>
<reference evidence="4 5" key="1">
    <citation type="submission" date="2016-10" db="EMBL/GenBank/DDBJ databases">
        <authorList>
            <person name="de Groot N.N."/>
        </authorList>
    </citation>
    <scope>NUCLEOTIDE SEQUENCE [LARGE SCALE GENOMIC DNA]</scope>
    <source>
        <strain evidence="5">E92,LMG 26720,CCM 7988</strain>
    </source>
</reference>
<dbReference type="OrthoDB" id="9776255at2"/>
<dbReference type="PROSITE" id="PS51762">
    <property type="entry name" value="GH16_2"/>
    <property type="match status" value="1"/>
</dbReference>
<dbReference type="Gene3D" id="2.60.120.200">
    <property type="match status" value="1"/>
</dbReference>
<sequence length="427" mass="48518">MIIIYDLPDLSMKRKKVCCLIAIKGVLIVLATFFLSCKNTKDSGKELKAVRSEYKLVWSDEFERNDVDTSTWNFSRADENTDLLKYHAANAKTENGRLVITAMQINKNEQRYTSAKLNTRDKFLIKYGRIEARMKLPMVPGTLSSFFLLGKNISDVGWPECGEIDIVEKINDNENIRGNMHWFNEDFLDGHASNSGVDFCTPGNYHVYAIEWDSFSIRWYVDDILYHIGNIQNNINNTGAFQLPFFMVLDLSVIGNLHNDKSDNDLFPARMFVDYVRLFQFVPDPEGPPFGQAITLKSVNNGFAGIEKGTALLKCDRQTSETFTVVNAGNGKVALLNMGKYMSGENGIKAVTCNRLIYGEWEKFSWIVNTDGTISLQDNNGKFLSVSDKNGSKVMKFHNTDSNTSERFVVTKLSDTKQEEQFFENIR</sequence>
<dbReference type="GO" id="GO:0005975">
    <property type="term" value="P:carbohydrate metabolic process"/>
    <property type="evidence" value="ECO:0007669"/>
    <property type="project" value="InterPro"/>
</dbReference>
<name>A0A1I5NN43_9BACT</name>
<dbReference type="PANTHER" id="PTHR10963:SF55">
    <property type="entry name" value="GLYCOSIDE HYDROLASE FAMILY 16 PROTEIN"/>
    <property type="match status" value="1"/>
</dbReference>
<dbReference type="InterPro" id="IPR008999">
    <property type="entry name" value="Actin-crosslinking"/>
</dbReference>
<dbReference type="PANTHER" id="PTHR10963">
    <property type="entry name" value="GLYCOSYL HYDROLASE-RELATED"/>
    <property type="match status" value="1"/>
</dbReference>